<keyword evidence="2" id="KW-0812">Transmembrane</keyword>
<feature type="compositionally biased region" description="Basic and acidic residues" evidence="1">
    <location>
        <begin position="22"/>
        <end position="37"/>
    </location>
</feature>
<reference evidence="3 4" key="1">
    <citation type="submission" date="2024-07" db="EMBL/GenBank/DDBJ databases">
        <title>Chromosome-level genome assembly of the water stick insect Ranatra chinensis (Heteroptera: Nepidae).</title>
        <authorList>
            <person name="Liu X."/>
        </authorList>
    </citation>
    <scope>NUCLEOTIDE SEQUENCE [LARGE SCALE GENOMIC DNA]</scope>
    <source>
        <strain evidence="3">Cailab_2021Rc</strain>
        <tissue evidence="3">Muscle</tissue>
    </source>
</reference>
<name>A0ABD0YXS6_9HEMI</name>
<sequence>MNYDQDSPADDGDLPKLVRTNKLRERDDNPCTGEKDTGPTGGEPYGGCTGKMLTTEEECERLKALQDSDKSEVNSFFLKQLDNWQLMFILFVDLVWQLFKLSLGVFLLTCTTMFLAWAGSKLFFEAGR</sequence>
<keyword evidence="4" id="KW-1185">Reference proteome</keyword>
<comment type="caution">
    <text evidence="3">The sequence shown here is derived from an EMBL/GenBank/DDBJ whole genome shotgun (WGS) entry which is preliminary data.</text>
</comment>
<proteinExistence type="predicted"/>
<keyword evidence="2" id="KW-0472">Membrane</keyword>
<feature type="compositionally biased region" description="Gly residues" evidence="1">
    <location>
        <begin position="39"/>
        <end position="49"/>
    </location>
</feature>
<evidence type="ECO:0008006" key="5">
    <source>
        <dbReference type="Google" id="ProtNLM"/>
    </source>
</evidence>
<feature type="region of interest" description="Disordered" evidence="1">
    <location>
        <begin position="1"/>
        <end position="49"/>
    </location>
</feature>
<organism evidence="3 4">
    <name type="scientific">Ranatra chinensis</name>
    <dbReference type="NCBI Taxonomy" id="642074"/>
    <lineage>
        <taxon>Eukaryota</taxon>
        <taxon>Metazoa</taxon>
        <taxon>Ecdysozoa</taxon>
        <taxon>Arthropoda</taxon>
        <taxon>Hexapoda</taxon>
        <taxon>Insecta</taxon>
        <taxon>Pterygota</taxon>
        <taxon>Neoptera</taxon>
        <taxon>Paraneoptera</taxon>
        <taxon>Hemiptera</taxon>
        <taxon>Heteroptera</taxon>
        <taxon>Panheteroptera</taxon>
        <taxon>Nepomorpha</taxon>
        <taxon>Nepidae</taxon>
        <taxon>Ranatrinae</taxon>
        <taxon>Ranatra</taxon>
    </lineage>
</organism>
<protein>
    <recommendedName>
        <fullName evidence="5">Chloride channel CLIC-like protein 1</fullName>
    </recommendedName>
</protein>
<gene>
    <name evidence="3" type="ORF">AAG570_000693</name>
</gene>
<feature type="transmembrane region" description="Helical" evidence="2">
    <location>
        <begin position="81"/>
        <end position="99"/>
    </location>
</feature>
<dbReference type="EMBL" id="JBFDAA010000001">
    <property type="protein sequence ID" value="KAL1140763.1"/>
    <property type="molecule type" value="Genomic_DNA"/>
</dbReference>
<dbReference type="Proteomes" id="UP001558652">
    <property type="component" value="Unassembled WGS sequence"/>
</dbReference>
<evidence type="ECO:0000313" key="3">
    <source>
        <dbReference type="EMBL" id="KAL1140763.1"/>
    </source>
</evidence>
<evidence type="ECO:0000256" key="2">
    <source>
        <dbReference type="SAM" id="Phobius"/>
    </source>
</evidence>
<evidence type="ECO:0000256" key="1">
    <source>
        <dbReference type="SAM" id="MobiDB-lite"/>
    </source>
</evidence>
<evidence type="ECO:0000313" key="4">
    <source>
        <dbReference type="Proteomes" id="UP001558652"/>
    </source>
</evidence>
<keyword evidence="2" id="KW-1133">Transmembrane helix</keyword>
<dbReference type="AlphaFoldDB" id="A0ABD0YXS6"/>
<accession>A0ABD0YXS6</accession>